<keyword evidence="1" id="KW-1133">Transmembrane helix</keyword>
<gene>
    <name evidence="2" type="ORF">QF035_008802</name>
</gene>
<protein>
    <submittedName>
        <fullName evidence="2">Uncharacterized protein</fullName>
    </submittedName>
</protein>
<sequence>MTITVAGGDERFMAKLSYKVPSSLNRSFLDHEITLSKGGWAAKPSPIKQLLFFGGGILALLWFSTSTFVASSGPVAITFFVLWGLAAIAYFGGLMKTKELRIMRVPAFLAYLPPKARHVFTRRSSNPTDFYSIVGIDGIDEDGLIRFSDGSEGQVYLVVGSASYLLFDEDRVGILDRVDSFWRKVETACEHSFITTKEPQRIYHQVANLERRNQALQVRDPDLIELQNEQYDILTQHVGGKFTSIHQYLLLKGKNADALRKGHQVLQAEVGGSTLMIKEATMLDREEALPMLRVFYQGIDDELLSLKASLN</sequence>
<dbReference type="Proteomes" id="UP001230328">
    <property type="component" value="Unassembled WGS sequence"/>
</dbReference>
<feature type="transmembrane region" description="Helical" evidence="1">
    <location>
        <begin position="50"/>
        <end position="69"/>
    </location>
</feature>
<evidence type="ECO:0000256" key="1">
    <source>
        <dbReference type="SAM" id="Phobius"/>
    </source>
</evidence>
<feature type="transmembrane region" description="Helical" evidence="1">
    <location>
        <begin position="75"/>
        <end position="94"/>
    </location>
</feature>
<organism evidence="2 3">
    <name type="scientific">Streptomyces umbrinus</name>
    <dbReference type="NCBI Taxonomy" id="67370"/>
    <lineage>
        <taxon>Bacteria</taxon>
        <taxon>Bacillati</taxon>
        <taxon>Actinomycetota</taxon>
        <taxon>Actinomycetes</taxon>
        <taxon>Kitasatosporales</taxon>
        <taxon>Streptomycetaceae</taxon>
        <taxon>Streptomyces</taxon>
        <taxon>Streptomyces phaeochromogenes group</taxon>
    </lineage>
</organism>
<keyword evidence="1" id="KW-0472">Membrane</keyword>
<evidence type="ECO:0000313" key="3">
    <source>
        <dbReference type="Proteomes" id="UP001230328"/>
    </source>
</evidence>
<name>A0ABU0T5Y1_9ACTN</name>
<evidence type="ECO:0000313" key="2">
    <source>
        <dbReference type="EMBL" id="MDQ1031220.1"/>
    </source>
</evidence>
<keyword evidence="3" id="KW-1185">Reference proteome</keyword>
<dbReference type="EMBL" id="JAUSZI010000002">
    <property type="protein sequence ID" value="MDQ1031220.1"/>
    <property type="molecule type" value="Genomic_DNA"/>
</dbReference>
<keyword evidence="1" id="KW-0812">Transmembrane</keyword>
<reference evidence="2 3" key="1">
    <citation type="submission" date="2023-07" db="EMBL/GenBank/DDBJ databases">
        <title>Comparative genomics of wheat-associated soil bacteria to identify genetic determinants of phenazine resistance.</title>
        <authorList>
            <person name="Mouncey N."/>
        </authorList>
    </citation>
    <scope>NUCLEOTIDE SEQUENCE [LARGE SCALE GENOMIC DNA]</scope>
    <source>
        <strain evidence="2 3">V2I4</strain>
    </source>
</reference>
<comment type="caution">
    <text evidence="2">The sequence shown here is derived from an EMBL/GenBank/DDBJ whole genome shotgun (WGS) entry which is preliminary data.</text>
</comment>
<proteinExistence type="predicted"/>
<accession>A0ABU0T5Y1</accession>